<organism evidence="2 3">
    <name type="scientific">Methanosalsum natronophilum</name>
    <dbReference type="NCBI Taxonomy" id="768733"/>
    <lineage>
        <taxon>Archaea</taxon>
        <taxon>Methanobacteriati</taxon>
        <taxon>Methanobacteriota</taxon>
        <taxon>Stenosarchaea group</taxon>
        <taxon>Methanomicrobia</taxon>
        <taxon>Methanosarcinales</taxon>
        <taxon>Methanosarcinaceae</taxon>
        <taxon>Methanosalsum</taxon>
    </lineage>
</organism>
<reference evidence="2 3" key="1">
    <citation type="submission" date="2018-08" db="EMBL/GenBank/DDBJ databases">
        <title>The metabolism and importance of syntrophic acetate oxidation coupled to methane or sulfide production in haloalkaline environments.</title>
        <authorList>
            <person name="Timmers P.H.A."/>
            <person name="Vavourakis C.D."/>
            <person name="Sorokin D.Y."/>
            <person name="Sinninghe Damste J.S."/>
            <person name="Muyzer G."/>
            <person name="Stams A.J.M."/>
            <person name="Plugge C.M."/>
        </authorList>
    </citation>
    <scope>NUCLEOTIDE SEQUENCE [LARGE SCALE GENOMIC DNA]</scope>
    <source>
        <strain evidence="2">MSAO_Arc3</strain>
    </source>
</reference>
<dbReference type="InterPro" id="IPR030888">
    <property type="entry name" value="Put_ccm"/>
</dbReference>
<dbReference type="EMBL" id="QZAB01000457">
    <property type="protein sequence ID" value="RQD82380.1"/>
    <property type="molecule type" value="Genomic_DNA"/>
</dbReference>
<dbReference type="Proteomes" id="UP000284763">
    <property type="component" value="Unassembled WGS sequence"/>
</dbReference>
<proteinExistence type="predicted"/>
<dbReference type="NCBIfam" id="TIGR04391">
    <property type="entry name" value="CcmD_alt_fam"/>
    <property type="match status" value="1"/>
</dbReference>
<protein>
    <submittedName>
        <fullName evidence="2">CcmD family protein</fullName>
    </submittedName>
</protein>
<keyword evidence="1" id="KW-0812">Transmembrane</keyword>
<sequence length="46" mass="5415">MDALYLAYGITGLFILLYILYLIKTRKELKSELDRLEELSRREGGH</sequence>
<keyword evidence="1" id="KW-1133">Transmembrane helix</keyword>
<keyword evidence="1" id="KW-0472">Membrane</keyword>
<name>A0A424YTW0_9EURY</name>
<comment type="caution">
    <text evidence="2">The sequence shown here is derived from an EMBL/GenBank/DDBJ whole genome shotgun (WGS) entry which is preliminary data.</text>
</comment>
<evidence type="ECO:0000313" key="3">
    <source>
        <dbReference type="Proteomes" id="UP000284763"/>
    </source>
</evidence>
<evidence type="ECO:0000256" key="1">
    <source>
        <dbReference type="SAM" id="Phobius"/>
    </source>
</evidence>
<gene>
    <name evidence="2" type="ORF">D5R95_07300</name>
</gene>
<dbReference type="RefSeq" id="WP_259133512.1">
    <property type="nucleotide sequence ID" value="NZ_JANUCS010000002.1"/>
</dbReference>
<feature type="transmembrane region" description="Helical" evidence="1">
    <location>
        <begin position="6"/>
        <end position="23"/>
    </location>
</feature>
<evidence type="ECO:0000313" key="2">
    <source>
        <dbReference type="EMBL" id="RQD82380.1"/>
    </source>
</evidence>
<dbReference type="AlphaFoldDB" id="A0A424YTW0"/>
<accession>A0A424YTW0</accession>